<reference evidence="4" key="1">
    <citation type="submission" date="2019-07" db="EMBL/GenBank/DDBJ databases">
        <title>FDA dAtabase for Regulatory Grade micrObial Sequences (FDA-ARGOS): Supporting development and validation of Infectious Disease Dx tests.</title>
        <authorList>
            <person name="Bachman M."/>
            <person name="Young C."/>
            <person name="Tallon L."/>
            <person name="Sadzewicz L."/>
            <person name="Vavikolanu K."/>
            <person name="Mehta A."/>
            <person name="Aluvathingal J."/>
            <person name="Nadendla S."/>
            <person name="Nandy P."/>
            <person name="Geyer C."/>
            <person name="Yan Y."/>
            <person name="Sichtig H."/>
        </authorList>
    </citation>
    <scope>NUCLEOTIDE SEQUENCE</scope>
    <source>
        <strain evidence="4">FDAARGOS_618</strain>
        <plasmid evidence="4">unnamed2</plasmid>
    </source>
</reference>
<dbReference type="Pfam" id="PF20278">
    <property type="entry name" value="CTD2"/>
    <property type="match status" value="1"/>
</dbReference>
<gene>
    <name evidence="4" type="ORF">FOB26_00880</name>
</gene>
<dbReference type="EMBL" id="JABRWM010000002">
    <property type="protein sequence ID" value="NRF17712.1"/>
    <property type="molecule type" value="Genomic_DNA"/>
</dbReference>
<keyword evidence="1" id="KW-0560">Oxidoreductase</keyword>
<dbReference type="InterPro" id="IPR036188">
    <property type="entry name" value="FAD/NAD-bd_sf"/>
</dbReference>
<feature type="domain" description="FAD dependent oxidoreductase" evidence="2">
    <location>
        <begin position="61"/>
        <end position="169"/>
    </location>
</feature>
<dbReference type="Gene3D" id="3.50.50.60">
    <property type="entry name" value="FAD/NAD(P)-binding domain"/>
    <property type="match status" value="1"/>
</dbReference>
<dbReference type="InterPro" id="IPR006076">
    <property type="entry name" value="FAD-dep_OxRdtase"/>
</dbReference>
<keyword evidence="4" id="KW-0614">Plasmid</keyword>
<evidence type="ECO:0000313" key="5">
    <source>
        <dbReference type="Proteomes" id="UP001155820"/>
    </source>
</evidence>
<evidence type="ECO:0000259" key="3">
    <source>
        <dbReference type="Pfam" id="PF20278"/>
    </source>
</evidence>
<feature type="domain" description="ABC-three component systems C-terminal" evidence="3">
    <location>
        <begin position="562"/>
        <end position="770"/>
    </location>
</feature>
<dbReference type="Pfam" id="PF01266">
    <property type="entry name" value="DAO"/>
    <property type="match status" value="1"/>
</dbReference>
<comment type="caution">
    <text evidence="4">The sequence shown here is derived from an EMBL/GenBank/DDBJ whole genome shotgun (WGS) entry which is preliminary data.</text>
</comment>
<dbReference type="InterPro" id="IPR046918">
    <property type="entry name" value="ABC-3C_CTD2"/>
</dbReference>
<evidence type="ECO:0000313" key="4">
    <source>
        <dbReference type="EMBL" id="NRF17712.1"/>
    </source>
</evidence>
<dbReference type="Proteomes" id="UP001155820">
    <property type="component" value="Unassembled WGS sequence"/>
</dbReference>
<dbReference type="GO" id="GO:0016491">
    <property type="term" value="F:oxidoreductase activity"/>
    <property type="evidence" value="ECO:0007669"/>
    <property type="project" value="UniProtKB-KW"/>
</dbReference>
<organism evidence="4 5">
    <name type="scientific">Agrobacterium pusense</name>
    <dbReference type="NCBI Taxonomy" id="648995"/>
    <lineage>
        <taxon>Bacteria</taxon>
        <taxon>Pseudomonadati</taxon>
        <taxon>Pseudomonadota</taxon>
        <taxon>Alphaproteobacteria</taxon>
        <taxon>Hyphomicrobiales</taxon>
        <taxon>Rhizobiaceae</taxon>
        <taxon>Rhizobium/Agrobacterium group</taxon>
        <taxon>Agrobacterium</taxon>
    </lineage>
</organism>
<dbReference type="SUPFAM" id="SSF51905">
    <property type="entry name" value="FAD/NAD(P)-binding domain"/>
    <property type="match status" value="1"/>
</dbReference>
<evidence type="ECO:0000256" key="1">
    <source>
        <dbReference type="ARBA" id="ARBA00023002"/>
    </source>
</evidence>
<keyword evidence="5" id="KW-1185">Reference proteome</keyword>
<dbReference type="AlphaFoldDB" id="A0AA44EGP9"/>
<name>A0AA44EGP9_9HYPH</name>
<protein>
    <submittedName>
        <fullName evidence="4">NAD-binding protein</fullName>
    </submittedName>
</protein>
<evidence type="ECO:0000259" key="2">
    <source>
        <dbReference type="Pfam" id="PF01266"/>
    </source>
</evidence>
<dbReference type="RefSeq" id="WP_156316109.1">
    <property type="nucleotide sequence ID" value="NZ_JABRWL010000001.1"/>
</dbReference>
<geneLocation type="plasmid" evidence="4">
    <name>unnamed2</name>
</geneLocation>
<proteinExistence type="predicted"/>
<sequence length="789" mass="86645">MKLAEDNLEHWLSSATVPGADGLYFVGTFDRRITFYSQQVRALRLARAMREAGKIEANDSVAVVGAGAAGVTMALALALLDCRVTLFDPADEVLQLQSDSPRLLHPHIYEWPSLGSLENDAGLPFLNWDLDTGGVVAAKLVEEFHGHRARLQQKLVWKARHKLTNLAQEGSEWRLHFDNDSSYVVKQVVLSMGFGDEKKTGDADVYDYWKQRGVGTAAIEPNAPATYLVSGNGDGALTDILNLMISGFEHVPFTETFLSYFGQDVLRTTVLAAHEGRNTEADLEPVFEGDLHKVLLERGILDSLTPLLRKDRLLTINTSGPLLSLGRAAQLNQCMVYAVLAAARQAGIGVRRSNGMISDVKKHADGLEAFGISLGGVPLSERFNHVILRHGPEKKVRYSPVANFFEAFRVASLERLNAHPKLFAPPSLDAETYTFFYERRLDKLADAALKLQLAGQTAREACTIIIGWDKATQSLVERGKVELRELAQQCETAPATFTIQMDAPMNRVTADDFVRLANASGGKILLSVASAVQKSWQTTLPNASVANSSSSRYPYRAIGDLSIDEYVDASLVRQLDAMLSKIEVSGKCFGLGHIARDILEATLATWDDWRATLHASPSLRRDFLAWLGSIGIIKADPWDGDNKAVERMTSALLLILATHLGEPLKPAEVPRGNLTFDVHGLALGSAAEEIHGGDLLTDWSRPEHWDVDALILSGSAEVQVTGPDDTVLTAGEPGMSLSVARRTKPAIVRNDSTWRSALKTDLATWRKAVEEEFGQWRKRQDDDRERVLA</sequence>
<accession>A0AA44EGP9</accession>